<dbReference type="InterPro" id="IPR025064">
    <property type="entry name" value="DUF4005"/>
</dbReference>
<feature type="domain" description="DUF4005" evidence="6">
    <location>
        <begin position="511"/>
        <end position="600"/>
    </location>
</feature>
<dbReference type="CDD" id="cd23767">
    <property type="entry name" value="IQCD"/>
    <property type="match status" value="1"/>
</dbReference>
<evidence type="ECO:0000256" key="1">
    <source>
        <dbReference type="ARBA" id="ARBA00022860"/>
    </source>
</evidence>
<evidence type="ECO:0000256" key="5">
    <source>
        <dbReference type="SAM" id="MobiDB-lite"/>
    </source>
</evidence>
<feature type="compositionally biased region" description="Polar residues" evidence="5">
    <location>
        <begin position="476"/>
        <end position="485"/>
    </location>
</feature>
<feature type="region of interest" description="Disordered" evidence="5">
    <location>
        <begin position="317"/>
        <end position="338"/>
    </location>
</feature>
<keyword evidence="8" id="KW-1185">Reference proteome</keyword>
<proteinExistence type="inferred from homology"/>
<comment type="similarity">
    <text evidence="2">Belongs to the IQD family.</text>
</comment>
<name>A0A7J7C7M3_TRIWF</name>
<evidence type="ECO:0000256" key="4">
    <source>
        <dbReference type="ARBA" id="ARBA00045534"/>
    </source>
</evidence>
<feature type="compositionally biased region" description="Polar residues" evidence="5">
    <location>
        <begin position="328"/>
        <end position="338"/>
    </location>
</feature>
<dbReference type="EMBL" id="JAAARO010000020">
    <property type="protein sequence ID" value="KAF5730141.1"/>
    <property type="molecule type" value="Genomic_DNA"/>
</dbReference>
<feature type="region of interest" description="Disordered" evidence="5">
    <location>
        <begin position="439"/>
        <end position="621"/>
    </location>
</feature>
<dbReference type="AlphaFoldDB" id="A0A7J7C7M3"/>
<dbReference type="SMART" id="SM00015">
    <property type="entry name" value="IQ"/>
    <property type="match status" value="2"/>
</dbReference>
<feature type="region of interest" description="Disordered" evidence="5">
    <location>
        <begin position="387"/>
        <end position="414"/>
    </location>
</feature>
<dbReference type="InterPro" id="IPR000048">
    <property type="entry name" value="IQ_motif_EF-hand-BS"/>
</dbReference>
<evidence type="ECO:0000313" key="7">
    <source>
        <dbReference type="EMBL" id="KAF5730141.1"/>
    </source>
</evidence>
<dbReference type="PANTHER" id="PTHR32295">
    <property type="entry name" value="IQ-DOMAIN 5-RELATED"/>
    <property type="match status" value="1"/>
</dbReference>
<reference evidence="7 8" key="1">
    <citation type="journal article" date="2020" name="Nat. Commun.">
        <title>Genome of Tripterygium wilfordii and identification of cytochrome P450 involved in triptolide biosynthesis.</title>
        <authorList>
            <person name="Tu L."/>
            <person name="Su P."/>
            <person name="Zhang Z."/>
            <person name="Gao L."/>
            <person name="Wang J."/>
            <person name="Hu T."/>
            <person name="Zhou J."/>
            <person name="Zhang Y."/>
            <person name="Zhao Y."/>
            <person name="Liu Y."/>
            <person name="Song Y."/>
            <person name="Tong Y."/>
            <person name="Lu Y."/>
            <person name="Yang J."/>
            <person name="Xu C."/>
            <person name="Jia M."/>
            <person name="Peters R.J."/>
            <person name="Huang L."/>
            <person name="Gao W."/>
        </authorList>
    </citation>
    <scope>NUCLEOTIDE SEQUENCE [LARGE SCALE GENOMIC DNA]</scope>
    <source>
        <strain evidence="8">cv. XIE 37</strain>
        <tissue evidence="7">Leaf</tissue>
    </source>
</reference>
<dbReference type="Proteomes" id="UP000593562">
    <property type="component" value="Unassembled WGS sequence"/>
</dbReference>
<dbReference type="Gene3D" id="1.20.5.190">
    <property type="match status" value="1"/>
</dbReference>
<evidence type="ECO:0000259" key="6">
    <source>
        <dbReference type="Pfam" id="PF13178"/>
    </source>
</evidence>
<organism evidence="7 8">
    <name type="scientific">Tripterygium wilfordii</name>
    <name type="common">Thunder God vine</name>
    <dbReference type="NCBI Taxonomy" id="458696"/>
    <lineage>
        <taxon>Eukaryota</taxon>
        <taxon>Viridiplantae</taxon>
        <taxon>Streptophyta</taxon>
        <taxon>Embryophyta</taxon>
        <taxon>Tracheophyta</taxon>
        <taxon>Spermatophyta</taxon>
        <taxon>Magnoliopsida</taxon>
        <taxon>eudicotyledons</taxon>
        <taxon>Gunneridae</taxon>
        <taxon>Pentapetalae</taxon>
        <taxon>rosids</taxon>
        <taxon>fabids</taxon>
        <taxon>Celastrales</taxon>
        <taxon>Celastraceae</taxon>
        <taxon>Tripterygium</taxon>
    </lineage>
</organism>
<evidence type="ECO:0000256" key="2">
    <source>
        <dbReference type="ARBA" id="ARBA00024341"/>
    </source>
</evidence>
<dbReference type="InParanoid" id="A0A7J7C7M3"/>
<dbReference type="Pfam" id="PF13178">
    <property type="entry name" value="DUF4005"/>
    <property type="match status" value="1"/>
</dbReference>
<keyword evidence="1" id="KW-0112">Calmodulin-binding</keyword>
<dbReference type="Pfam" id="PF00612">
    <property type="entry name" value="IQ"/>
    <property type="match status" value="2"/>
</dbReference>
<feature type="compositionally biased region" description="Polar residues" evidence="5">
    <location>
        <begin position="572"/>
        <end position="586"/>
    </location>
</feature>
<protein>
    <submittedName>
        <fullName evidence="7">Putative calmodulin binding protein</fullName>
    </submittedName>
</protein>
<gene>
    <name evidence="7" type="ORF">HS088_TW20G00511</name>
</gene>
<dbReference type="GO" id="GO:0005516">
    <property type="term" value="F:calmodulin binding"/>
    <property type="evidence" value="ECO:0007669"/>
    <property type="project" value="UniProtKB-KW"/>
</dbReference>
<feature type="region of interest" description="Disordered" evidence="5">
    <location>
        <begin position="15"/>
        <end position="60"/>
    </location>
</feature>
<sequence>MGKSPAKWIKTVLFGKKSSKSSTSKGREKIGNEKETLVGSKASEDNMPLNPSGASPFVHDASGKEENLIKTESMNAGDSSNGRTSLPVNQAADLQAFTPRHAPSDPEQLRLEQAATMTQAAFRGYLARRAFRALKGIIRLQALIRGHLVRRQAVATFSCMLGLVKMQAHIRGRKVRCSDAGLEVRDKCILEKPLEGEIRNSVGIYMPMLTGKLSTNAFIRKFVFQLLASLPTPIPLHLHYDSSEPNSVLNWLDRWSKSQFWKPLPQPKIHPNANLQVKQGESQTVGAEIGRPKRSVRRIPAANNVYNSSVHATTEIEKPKRNVRKVSSRPSEPAQENPQIELEKVKRNLRKVHNPMAENSIQAEFGSEKPKLIPVNEASKLRENIWEQNGSASGEKKKETIPASNKLSDDMNEETTLTSTRIDVRKKEIIGTSELPDVMKIETNIPASKRDDDETNQEPLETNEALDLPHDDQVVVDSNTYTMHNGQDESLLITNGESGRKGDSTNNGNQKSSRKAPTPAKQDHAENVLQSSPTLPSYMAATESAKAKLRLQGSPKFGQDEVEKNVIRRHSLPSTNSKINSQSPRTQRMVHSIGKGGNRSDRSVLSSRDGNAKVTQAEWRR</sequence>
<dbReference type="OrthoDB" id="1101566at2759"/>
<comment type="subunit">
    <text evidence="3">Binds to multiple calmodulin (CaM) in the presence of Ca(2+) and CaM-like proteins.</text>
</comment>
<dbReference type="PANTHER" id="PTHR32295:SF222">
    <property type="entry name" value="IQ MOTIF, EF-HAND BINDING SITE-RELATED"/>
    <property type="match status" value="1"/>
</dbReference>
<comment type="function">
    <text evidence="4">May be involved in cooperative interactions with calmodulins or calmodulin-like proteins. Recruits calmodulin proteins to microtubules, thus being a potential scaffold in cellular signaling and trafficking. May associate with nucleic acids and regulate gene expression at the transcriptional or post-transcriptional level.</text>
</comment>
<feature type="compositionally biased region" description="Basic and acidic residues" evidence="5">
    <location>
        <begin position="25"/>
        <end position="36"/>
    </location>
</feature>
<comment type="caution">
    <text evidence="7">The sequence shown here is derived from an EMBL/GenBank/DDBJ whole genome shotgun (WGS) entry which is preliminary data.</text>
</comment>
<evidence type="ECO:0000256" key="3">
    <source>
        <dbReference type="ARBA" id="ARBA00024378"/>
    </source>
</evidence>
<dbReference type="PROSITE" id="PS50096">
    <property type="entry name" value="IQ"/>
    <property type="match status" value="2"/>
</dbReference>
<accession>A0A7J7C7M3</accession>
<dbReference type="InterPro" id="IPR027417">
    <property type="entry name" value="P-loop_NTPase"/>
</dbReference>
<evidence type="ECO:0000313" key="8">
    <source>
        <dbReference type="Proteomes" id="UP000593562"/>
    </source>
</evidence>
<dbReference type="FunCoup" id="A0A7J7C7M3">
    <property type="interactions" value="3013"/>
</dbReference>
<dbReference type="SUPFAM" id="SSF52540">
    <property type="entry name" value="P-loop containing nucleoside triphosphate hydrolases"/>
    <property type="match status" value="1"/>
</dbReference>